<keyword evidence="2" id="KW-0812">Transmembrane</keyword>
<dbReference type="NCBIfam" id="NF008528">
    <property type="entry name" value="PRK11463.1-2"/>
    <property type="match status" value="1"/>
</dbReference>
<reference evidence="4 6" key="3">
    <citation type="submission" date="2018-08" db="EMBL/GenBank/DDBJ databases">
        <title>Recombination of ecologically and evolutionarily significant loci maintains genetic cohesion in the Pseudomonas syringae species complex.</title>
        <authorList>
            <person name="Dillon M."/>
            <person name="Thakur S."/>
            <person name="Almeida R.N.D."/>
            <person name="Weir B.S."/>
            <person name="Guttman D.S."/>
        </authorList>
    </citation>
    <scope>NUCLEOTIDE SEQUENCE [LARGE SCALE GENOMIC DNA]</scope>
    <source>
        <strain evidence="4 6">ICMP 7846</strain>
    </source>
</reference>
<comment type="caution">
    <text evidence="4">The sequence shown here is derived from an EMBL/GenBank/DDBJ whole genome shotgun (WGS) entry which is preliminary data.</text>
</comment>
<gene>
    <name evidence="4" type="ORF">ALP65_02452</name>
    <name evidence="3" type="ORF">PAERUG_P19_London_7_VIM_2_05_10_00277</name>
</gene>
<reference evidence="3" key="1">
    <citation type="submission" date="2015-06" db="EMBL/GenBank/DDBJ databases">
        <authorList>
            <person name="Radhakrishnan R."/>
            <person name="Underwood A."/>
            <person name="Al-Shahib A."/>
        </authorList>
    </citation>
    <scope>NUCLEOTIDE SEQUENCE</scope>
    <source>
        <strain evidence="3">P19_London_7_VIM_2_05_10</strain>
    </source>
</reference>
<keyword evidence="2" id="KW-0472">Membrane</keyword>
<dbReference type="EMBL" id="RBSQ01000311">
    <property type="protein sequence ID" value="RMS60961.1"/>
    <property type="molecule type" value="Genomic_DNA"/>
</dbReference>
<feature type="transmembrane region" description="Helical" evidence="2">
    <location>
        <begin position="27"/>
        <end position="44"/>
    </location>
</feature>
<feature type="transmembrane region" description="Helical" evidence="2">
    <location>
        <begin position="99"/>
        <end position="126"/>
    </location>
</feature>
<evidence type="ECO:0000256" key="1">
    <source>
        <dbReference type="SAM" id="MobiDB-lite"/>
    </source>
</evidence>
<organism evidence="4 6">
    <name type="scientific">Pseudomonas aeruginosa</name>
    <dbReference type="NCBI Taxonomy" id="287"/>
    <lineage>
        <taxon>Bacteria</taxon>
        <taxon>Pseudomonadati</taxon>
        <taxon>Pseudomonadota</taxon>
        <taxon>Gammaproteobacteria</taxon>
        <taxon>Pseudomonadales</taxon>
        <taxon>Pseudomonadaceae</taxon>
        <taxon>Pseudomonas</taxon>
    </lineage>
</organism>
<dbReference type="AlphaFoldDB" id="A0A0C7CZE9"/>
<evidence type="ECO:0000313" key="6">
    <source>
        <dbReference type="Proteomes" id="UP000270834"/>
    </source>
</evidence>
<evidence type="ECO:0000313" key="5">
    <source>
        <dbReference type="Proteomes" id="UP000045039"/>
    </source>
</evidence>
<proteinExistence type="predicted"/>
<keyword evidence="2" id="KW-1133">Transmembrane helix</keyword>
<evidence type="ECO:0000256" key="2">
    <source>
        <dbReference type="SAM" id="Phobius"/>
    </source>
</evidence>
<reference evidence="5" key="2">
    <citation type="submission" date="2015-06" db="EMBL/GenBank/DDBJ databases">
        <authorList>
            <person name="Radhakrishnan Rajesh"/>
            <person name="Underwood Anthony"/>
            <person name="Al-Shahib Ali"/>
        </authorList>
    </citation>
    <scope>NUCLEOTIDE SEQUENCE [LARGE SCALE GENOMIC DNA]</scope>
    <source>
        <strain evidence="5">P19_London_7_VIM_2_05_10</strain>
    </source>
</reference>
<feature type="region of interest" description="Disordered" evidence="1">
    <location>
        <begin position="155"/>
        <end position="179"/>
    </location>
</feature>
<dbReference type="Proteomes" id="UP000270834">
    <property type="component" value="Unassembled WGS sequence"/>
</dbReference>
<evidence type="ECO:0000313" key="3">
    <source>
        <dbReference type="EMBL" id="CRN92395.1"/>
    </source>
</evidence>
<dbReference type="EMBL" id="CVVU01000011">
    <property type="protein sequence ID" value="CRN92395.1"/>
    <property type="molecule type" value="Genomic_DNA"/>
</dbReference>
<name>A0A0C7CZE9_PSEAI</name>
<dbReference type="PANTHER" id="PTHR35335">
    <property type="entry name" value="UPF0716 PROTEIN FXSA"/>
    <property type="match status" value="1"/>
</dbReference>
<feature type="transmembrane region" description="Helical" evidence="2">
    <location>
        <begin position="56"/>
        <end position="79"/>
    </location>
</feature>
<dbReference type="PANTHER" id="PTHR35335:SF1">
    <property type="entry name" value="UPF0716 PROTEIN FXSA"/>
    <property type="match status" value="1"/>
</dbReference>
<dbReference type="Pfam" id="PF04186">
    <property type="entry name" value="FxsA"/>
    <property type="match status" value="1"/>
</dbReference>
<evidence type="ECO:0000313" key="4">
    <source>
        <dbReference type="EMBL" id="RMS60961.1"/>
    </source>
</evidence>
<feature type="compositionally biased region" description="Basic and acidic residues" evidence="1">
    <location>
        <begin position="170"/>
        <end position="179"/>
    </location>
</feature>
<dbReference type="InterPro" id="IPR007313">
    <property type="entry name" value="FxsA"/>
</dbReference>
<dbReference type="GO" id="GO:0016020">
    <property type="term" value="C:membrane"/>
    <property type="evidence" value="ECO:0007669"/>
    <property type="project" value="InterPro"/>
</dbReference>
<dbReference type="Proteomes" id="UP000045039">
    <property type="component" value="Unassembled WGS sequence"/>
</dbReference>
<sequence>MNSSPAGANYWWYRGQTGPAKDSEMRAFLFLLLLFPLVELAVLIKVGSVIGVGWTLFLIVASAFIGAALLRVAGVATAWRARERLARGELPEQEMLEGLLIAVGGGLLMLPGFISDIFGILCLIPFTRRLMLGGLRRRVEQQALRRRAFADDLNARYGQGPSRPNVIEGEYERRDDSRN</sequence>
<accession>A0A0C7CZE9</accession>
<protein>
    <submittedName>
        <fullName evidence="3">Phage T7 F exclusion suppressor FxsA</fullName>
    </submittedName>
</protein>